<evidence type="ECO:0000313" key="1">
    <source>
        <dbReference type="EMBL" id="KKM88204.1"/>
    </source>
</evidence>
<organism evidence="1">
    <name type="scientific">marine sediment metagenome</name>
    <dbReference type="NCBI Taxonomy" id="412755"/>
    <lineage>
        <taxon>unclassified sequences</taxon>
        <taxon>metagenomes</taxon>
        <taxon>ecological metagenomes</taxon>
    </lineage>
</organism>
<protein>
    <submittedName>
        <fullName evidence="1">Uncharacterized protein</fullName>
    </submittedName>
</protein>
<name>A0A0F9L0P4_9ZZZZ</name>
<accession>A0A0F9L0P4</accession>
<sequence length="169" mass="19339">MMGKTKMRKFDSGATRSDDFGRLDYEGFLSPLVLQRYAEYLNKHRVQADGGLRASDNWQKGIPIVVYMKSMWRHFMELWAGHRSGVSNENKQEALCALLFNVMGYLHELLNNTDMVKAEMKSDVSGLQKMKLCSGCHQHLLRSAFGKNRSKPGGLQAQCKECCKDYKHK</sequence>
<reference evidence="1" key="1">
    <citation type="journal article" date="2015" name="Nature">
        <title>Complex archaea that bridge the gap between prokaryotes and eukaryotes.</title>
        <authorList>
            <person name="Spang A."/>
            <person name="Saw J.H."/>
            <person name="Jorgensen S.L."/>
            <person name="Zaremba-Niedzwiedzka K."/>
            <person name="Martijn J."/>
            <person name="Lind A.E."/>
            <person name="van Eijk R."/>
            <person name="Schleper C."/>
            <person name="Guy L."/>
            <person name="Ettema T.J."/>
        </authorList>
    </citation>
    <scope>NUCLEOTIDE SEQUENCE</scope>
</reference>
<gene>
    <name evidence="1" type="ORF">LCGC14_1261070</name>
</gene>
<dbReference type="EMBL" id="LAZR01006992">
    <property type="protein sequence ID" value="KKM88204.1"/>
    <property type="molecule type" value="Genomic_DNA"/>
</dbReference>
<proteinExistence type="predicted"/>
<comment type="caution">
    <text evidence="1">The sequence shown here is derived from an EMBL/GenBank/DDBJ whole genome shotgun (WGS) entry which is preliminary data.</text>
</comment>
<dbReference type="AlphaFoldDB" id="A0A0F9L0P4"/>